<evidence type="ECO:0000256" key="2">
    <source>
        <dbReference type="ARBA" id="ARBA00023239"/>
    </source>
</evidence>
<dbReference type="InterPro" id="IPR018376">
    <property type="entry name" value="Enoyl-CoA_hyd/isom_CS"/>
</dbReference>
<comment type="caution">
    <text evidence="4">The sequence shown here is derived from an EMBL/GenBank/DDBJ whole genome shotgun (WGS) entry which is preliminary data.</text>
</comment>
<evidence type="ECO:0000313" key="5">
    <source>
        <dbReference type="Proteomes" id="UP001143349"/>
    </source>
</evidence>
<dbReference type="SUPFAM" id="SSF52096">
    <property type="entry name" value="ClpP/crotonase"/>
    <property type="match status" value="1"/>
</dbReference>
<dbReference type="InterPro" id="IPR029045">
    <property type="entry name" value="ClpP/crotonase-like_dom_sf"/>
</dbReference>
<name>A0AAD3RTD1_9RHOB</name>
<proteinExistence type="inferred from homology"/>
<evidence type="ECO:0000313" key="4">
    <source>
        <dbReference type="EMBL" id="GLK63690.1"/>
    </source>
</evidence>
<comment type="similarity">
    <text evidence="1 3">Belongs to the enoyl-CoA hydratase/isomerase family.</text>
</comment>
<dbReference type="Gene3D" id="3.90.226.10">
    <property type="entry name" value="2-enoyl-CoA Hydratase, Chain A, domain 1"/>
    <property type="match status" value="1"/>
</dbReference>
<dbReference type="GO" id="GO:0006635">
    <property type="term" value="P:fatty acid beta-oxidation"/>
    <property type="evidence" value="ECO:0007669"/>
    <property type="project" value="TreeGrafter"/>
</dbReference>
<dbReference type="CDD" id="cd06558">
    <property type="entry name" value="crotonase-like"/>
    <property type="match status" value="1"/>
</dbReference>
<dbReference type="PANTHER" id="PTHR11941">
    <property type="entry name" value="ENOYL-COA HYDRATASE-RELATED"/>
    <property type="match status" value="1"/>
</dbReference>
<keyword evidence="2" id="KW-0456">Lyase</keyword>
<dbReference type="GO" id="GO:0016829">
    <property type="term" value="F:lyase activity"/>
    <property type="evidence" value="ECO:0007669"/>
    <property type="project" value="UniProtKB-KW"/>
</dbReference>
<gene>
    <name evidence="4" type="primary">yngF</name>
    <name evidence="4" type="ORF">GCM10017635_11610</name>
</gene>
<sequence>MSTSSPQNHQPLVTLRRDGHVAEIGLSHGPLNLVTRPMLRDLNTAISEVRGLADVRCVILHGGSGRAFCAGSDIREFAHLKADASEQKILFEDMVLRNLALIEAPTIAALDGPAMGGGLELALACDLRVIHENATLGLTESRLGGLAGNGAVRLARLVGPARANEMLFTGAIIGAQQALDWGIVNRISNGSALEAARELAAGIGLRGPLSNRFAKRLVNASLDRSLDDALSLSSRLQQDIFDSADLREGMSAFFAKRDPIFEGG</sequence>
<reference evidence="4" key="2">
    <citation type="submission" date="2023-01" db="EMBL/GenBank/DDBJ databases">
        <authorList>
            <person name="Sun Q."/>
            <person name="Evtushenko L."/>
        </authorList>
    </citation>
    <scope>NUCLEOTIDE SEQUENCE</scope>
    <source>
        <strain evidence="4">VKM B-2222</strain>
    </source>
</reference>
<dbReference type="AlphaFoldDB" id="A0AAD3RTD1"/>
<dbReference type="InterPro" id="IPR001753">
    <property type="entry name" value="Enoyl-CoA_hydra/iso"/>
</dbReference>
<dbReference type="Pfam" id="PF00378">
    <property type="entry name" value="ECH_1"/>
    <property type="match status" value="1"/>
</dbReference>
<dbReference type="PANTHER" id="PTHR11941:SF54">
    <property type="entry name" value="ENOYL-COA HYDRATASE, MITOCHONDRIAL"/>
    <property type="match status" value="1"/>
</dbReference>
<dbReference type="InterPro" id="IPR014748">
    <property type="entry name" value="Enoyl-CoA_hydra_C"/>
</dbReference>
<dbReference type="EMBL" id="BSFH01000022">
    <property type="protein sequence ID" value="GLK63690.1"/>
    <property type="molecule type" value="Genomic_DNA"/>
</dbReference>
<evidence type="ECO:0000256" key="1">
    <source>
        <dbReference type="ARBA" id="ARBA00005254"/>
    </source>
</evidence>
<evidence type="ECO:0000256" key="3">
    <source>
        <dbReference type="RuleBase" id="RU003707"/>
    </source>
</evidence>
<dbReference type="Proteomes" id="UP001143349">
    <property type="component" value="Unassembled WGS sequence"/>
</dbReference>
<accession>A0AAD3RTD1</accession>
<dbReference type="PROSITE" id="PS00166">
    <property type="entry name" value="ENOYL_COA_HYDRATASE"/>
    <property type="match status" value="1"/>
</dbReference>
<dbReference type="Gene3D" id="1.10.12.10">
    <property type="entry name" value="Lyase 2-enoyl-coa Hydratase, Chain A, domain 2"/>
    <property type="match status" value="1"/>
</dbReference>
<keyword evidence="5" id="KW-1185">Reference proteome</keyword>
<protein>
    <submittedName>
        <fullName evidence="4">Enoyl-CoA hydratase/isomerase YngF</fullName>
    </submittedName>
</protein>
<organism evidence="4 5">
    <name type="scientific">Paracoccus kondratievae</name>
    <dbReference type="NCBI Taxonomy" id="135740"/>
    <lineage>
        <taxon>Bacteria</taxon>
        <taxon>Pseudomonadati</taxon>
        <taxon>Pseudomonadota</taxon>
        <taxon>Alphaproteobacteria</taxon>
        <taxon>Rhodobacterales</taxon>
        <taxon>Paracoccaceae</taxon>
        <taxon>Paracoccus</taxon>
    </lineage>
</organism>
<reference evidence="4" key="1">
    <citation type="journal article" date="2014" name="Int. J. Syst. Evol. Microbiol.">
        <title>Complete genome sequence of Corynebacterium casei LMG S-19264T (=DSM 44701T), isolated from a smear-ripened cheese.</title>
        <authorList>
            <consortium name="US DOE Joint Genome Institute (JGI-PGF)"/>
            <person name="Walter F."/>
            <person name="Albersmeier A."/>
            <person name="Kalinowski J."/>
            <person name="Ruckert C."/>
        </authorList>
    </citation>
    <scope>NUCLEOTIDE SEQUENCE</scope>
    <source>
        <strain evidence="4">VKM B-2222</strain>
    </source>
</reference>